<evidence type="ECO:0000313" key="11">
    <source>
        <dbReference type="Proteomes" id="UP001164693"/>
    </source>
</evidence>
<gene>
    <name evidence="10" type="ORF">M6B22_07500</name>
</gene>
<keyword evidence="11" id="KW-1185">Reference proteome</keyword>
<evidence type="ECO:0000256" key="6">
    <source>
        <dbReference type="ARBA" id="ARBA00022989"/>
    </source>
</evidence>
<dbReference type="Pfam" id="PF02416">
    <property type="entry name" value="TatA_B_E"/>
    <property type="match status" value="1"/>
</dbReference>
<keyword evidence="2" id="KW-0813">Transport</keyword>
<evidence type="ECO:0000256" key="5">
    <source>
        <dbReference type="ARBA" id="ARBA00022927"/>
    </source>
</evidence>
<keyword evidence="5" id="KW-0653">Protein transport</keyword>
<reference evidence="10" key="1">
    <citation type="submission" date="2022-05" db="EMBL/GenBank/DDBJ databases">
        <title>Jatrophihabitans sp. SB3-54 whole genome sequence.</title>
        <authorList>
            <person name="Suh M.K."/>
            <person name="Eom M.K."/>
            <person name="Kim J.S."/>
            <person name="Kim H.S."/>
            <person name="Do H.E."/>
            <person name="Shin Y.K."/>
            <person name="Lee J.-S."/>
        </authorList>
    </citation>
    <scope>NUCLEOTIDE SEQUENCE</scope>
    <source>
        <strain evidence="10">SB3-54</strain>
    </source>
</reference>
<name>A0ABY7K175_9ACTN</name>
<evidence type="ECO:0000256" key="2">
    <source>
        <dbReference type="ARBA" id="ARBA00022448"/>
    </source>
</evidence>
<evidence type="ECO:0000313" key="10">
    <source>
        <dbReference type="EMBL" id="WAX58601.1"/>
    </source>
</evidence>
<keyword evidence="8" id="KW-0472">Membrane</keyword>
<organism evidence="10 11">
    <name type="scientific">Jatrophihabitans cynanchi</name>
    <dbReference type="NCBI Taxonomy" id="2944128"/>
    <lineage>
        <taxon>Bacteria</taxon>
        <taxon>Bacillati</taxon>
        <taxon>Actinomycetota</taxon>
        <taxon>Actinomycetes</taxon>
        <taxon>Jatrophihabitantales</taxon>
        <taxon>Jatrophihabitantaceae</taxon>
        <taxon>Jatrophihabitans</taxon>
    </lineage>
</organism>
<protein>
    <submittedName>
        <fullName evidence="10">Sec-independent translocase</fullName>
    </submittedName>
</protein>
<evidence type="ECO:0000256" key="4">
    <source>
        <dbReference type="ARBA" id="ARBA00022692"/>
    </source>
</evidence>
<keyword evidence="6" id="KW-1133">Transmembrane helix</keyword>
<evidence type="ECO:0000256" key="1">
    <source>
        <dbReference type="ARBA" id="ARBA00004167"/>
    </source>
</evidence>
<keyword evidence="3" id="KW-1003">Cell membrane</keyword>
<dbReference type="Proteomes" id="UP001164693">
    <property type="component" value="Chromosome"/>
</dbReference>
<dbReference type="EMBL" id="CP097463">
    <property type="protein sequence ID" value="WAX58601.1"/>
    <property type="molecule type" value="Genomic_DNA"/>
</dbReference>
<dbReference type="NCBIfam" id="NF002377">
    <property type="entry name" value="PRK01371.1-4"/>
    <property type="match status" value="1"/>
</dbReference>
<accession>A0ABY7K175</accession>
<evidence type="ECO:0000256" key="9">
    <source>
        <dbReference type="SAM" id="MobiDB-lite"/>
    </source>
</evidence>
<dbReference type="Gene3D" id="1.20.5.3310">
    <property type="match status" value="1"/>
</dbReference>
<feature type="region of interest" description="Disordered" evidence="9">
    <location>
        <begin position="94"/>
        <end position="150"/>
    </location>
</feature>
<evidence type="ECO:0000256" key="8">
    <source>
        <dbReference type="ARBA" id="ARBA00023136"/>
    </source>
</evidence>
<evidence type="ECO:0000256" key="3">
    <source>
        <dbReference type="ARBA" id="ARBA00022475"/>
    </source>
</evidence>
<dbReference type="RefSeq" id="WP_269445140.1">
    <property type="nucleotide sequence ID" value="NZ_CP097463.1"/>
</dbReference>
<evidence type="ECO:0000256" key="7">
    <source>
        <dbReference type="ARBA" id="ARBA00023010"/>
    </source>
</evidence>
<dbReference type="NCBIfam" id="TIGR01410">
    <property type="entry name" value="tatB"/>
    <property type="match status" value="1"/>
</dbReference>
<dbReference type="InterPro" id="IPR003369">
    <property type="entry name" value="TatA/B/E"/>
</dbReference>
<dbReference type="PANTHER" id="PTHR33162:SF1">
    <property type="entry name" value="SEC-INDEPENDENT PROTEIN TRANSLOCASE PROTEIN TATA, CHLOROPLASTIC"/>
    <property type="match status" value="1"/>
</dbReference>
<comment type="subcellular location">
    <subcellularLocation>
        <location evidence="1">Membrane</location>
        <topology evidence="1">Single-pass membrane protein</topology>
    </subcellularLocation>
</comment>
<keyword evidence="7" id="KW-0811">Translocation</keyword>
<dbReference type="PRINTS" id="PR01506">
    <property type="entry name" value="TATBPROTEIN"/>
</dbReference>
<keyword evidence="4" id="KW-0812">Transmembrane</keyword>
<dbReference type="InterPro" id="IPR018448">
    <property type="entry name" value="TatB"/>
</dbReference>
<sequence>MFNVGPLELVVLGVVGLIILGPDRLPGLARDAARMLRTLRDLAQGARTQLRDELGPEFAELDLRNLNPRTAIQRAVLGDDVDLRSLNPRSYLQDTILGPDEAGRPGTSYDPVEGGSYDDGSQISLTKPAGVARQQPLGRGEAAPFDPDAT</sequence>
<dbReference type="PANTHER" id="PTHR33162">
    <property type="entry name" value="SEC-INDEPENDENT PROTEIN TRANSLOCASE PROTEIN TATA, CHLOROPLASTIC"/>
    <property type="match status" value="1"/>
</dbReference>
<proteinExistence type="predicted"/>